<protein>
    <submittedName>
        <fullName evidence="1">Uncharacterized protein</fullName>
    </submittedName>
</protein>
<accession>A0A1G2IGS1</accession>
<dbReference type="AlphaFoldDB" id="A0A1G2IGS1"/>
<organism evidence="1 2">
    <name type="scientific">Candidatus Staskawiczbacteria bacterium RIFCSPLOWO2_01_FULL_38_12b</name>
    <dbReference type="NCBI Taxonomy" id="1802214"/>
    <lineage>
        <taxon>Bacteria</taxon>
        <taxon>Candidatus Staskawicziibacteriota</taxon>
    </lineage>
</organism>
<evidence type="ECO:0000313" key="2">
    <source>
        <dbReference type="Proteomes" id="UP000176774"/>
    </source>
</evidence>
<sequence length="124" mass="14414">MCHKIPMVTTYKKIYWTDHAKVKMRQYGLSKSKLLQLLYKSERKEPGIAPGTMALMQKNRSYSKAKNKKSPGEIWLMYQDIKDLRKIISAWRYPGISKPGESIPIPDDIRHQLLRDGCKTPHLA</sequence>
<evidence type="ECO:0000313" key="1">
    <source>
        <dbReference type="EMBL" id="OGZ73741.1"/>
    </source>
</evidence>
<comment type="caution">
    <text evidence="1">The sequence shown here is derived from an EMBL/GenBank/DDBJ whole genome shotgun (WGS) entry which is preliminary data.</text>
</comment>
<dbReference type="EMBL" id="MHPA01000008">
    <property type="protein sequence ID" value="OGZ73741.1"/>
    <property type="molecule type" value="Genomic_DNA"/>
</dbReference>
<gene>
    <name evidence="1" type="ORF">A2908_02900</name>
</gene>
<dbReference type="Proteomes" id="UP000176774">
    <property type="component" value="Unassembled WGS sequence"/>
</dbReference>
<proteinExistence type="predicted"/>
<reference evidence="1 2" key="1">
    <citation type="journal article" date="2016" name="Nat. Commun.">
        <title>Thousands of microbial genomes shed light on interconnected biogeochemical processes in an aquifer system.</title>
        <authorList>
            <person name="Anantharaman K."/>
            <person name="Brown C.T."/>
            <person name="Hug L.A."/>
            <person name="Sharon I."/>
            <person name="Castelle C.J."/>
            <person name="Probst A.J."/>
            <person name="Thomas B.C."/>
            <person name="Singh A."/>
            <person name="Wilkins M.J."/>
            <person name="Karaoz U."/>
            <person name="Brodie E.L."/>
            <person name="Williams K.H."/>
            <person name="Hubbard S.S."/>
            <person name="Banfield J.F."/>
        </authorList>
    </citation>
    <scope>NUCLEOTIDE SEQUENCE [LARGE SCALE GENOMIC DNA]</scope>
</reference>
<dbReference type="STRING" id="1802214.A2908_02900"/>
<name>A0A1G2IGS1_9BACT</name>